<dbReference type="CDD" id="cd08255">
    <property type="entry name" value="2-desacetyl-2-hydroxyethyl_bacteriochlorophyllide_like"/>
    <property type="match status" value="1"/>
</dbReference>
<dbReference type="STRING" id="706587.Desti_0924"/>
<dbReference type="Pfam" id="PF01408">
    <property type="entry name" value="GFO_IDH_MocA"/>
    <property type="match status" value="1"/>
</dbReference>
<dbReference type="InterPro" id="IPR036291">
    <property type="entry name" value="NAD(P)-bd_dom_sf"/>
</dbReference>
<evidence type="ECO:0000256" key="5">
    <source>
        <dbReference type="ARBA" id="ARBA00023002"/>
    </source>
</evidence>
<dbReference type="PANTHER" id="PTHR43350">
    <property type="entry name" value="NAD-DEPENDENT ALCOHOL DEHYDROGENASE"/>
    <property type="match status" value="1"/>
</dbReference>
<proteinExistence type="inferred from homology"/>
<accession>I4C252</accession>
<dbReference type="SUPFAM" id="SSF50129">
    <property type="entry name" value="GroES-like"/>
    <property type="match status" value="1"/>
</dbReference>
<dbReference type="PANTHER" id="PTHR43350:SF19">
    <property type="entry name" value="D-GULOSIDE 3-DEHYDROGENASE"/>
    <property type="match status" value="1"/>
</dbReference>
<dbReference type="GO" id="GO:0016491">
    <property type="term" value="F:oxidoreductase activity"/>
    <property type="evidence" value="ECO:0007669"/>
    <property type="project" value="UniProtKB-KW"/>
</dbReference>
<dbReference type="Gene3D" id="3.40.50.720">
    <property type="entry name" value="NAD(P)-binding Rossmann-like Domain"/>
    <property type="match status" value="2"/>
</dbReference>
<dbReference type="SMART" id="SM00829">
    <property type="entry name" value="PKS_ER"/>
    <property type="match status" value="1"/>
</dbReference>
<dbReference type="SUPFAM" id="SSF51735">
    <property type="entry name" value="NAD(P)-binding Rossmann-fold domains"/>
    <property type="match status" value="2"/>
</dbReference>
<dbReference type="Pfam" id="PF00107">
    <property type="entry name" value="ADH_zinc_N"/>
    <property type="match status" value="1"/>
</dbReference>
<keyword evidence="3" id="KW-0479">Metal-binding</keyword>
<evidence type="ECO:0000256" key="4">
    <source>
        <dbReference type="ARBA" id="ARBA00022833"/>
    </source>
</evidence>
<dbReference type="InterPro" id="IPR020843">
    <property type="entry name" value="ER"/>
</dbReference>
<evidence type="ECO:0000313" key="8">
    <source>
        <dbReference type="Proteomes" id="UP000006055"/>
    </source>
</evidence>
<feature type="domain" description="Enoyl reductase (ER)" evidence="6">
    <location>
        <begin position="66"/>
        <end position="362"/>
    </location>
</feature>
<dbReference type="eggNOG" id="COG0673">
    <property type="taxonomic scope" value="Bacteria"/>
</dbReference>
<dbReference type="eggNOG" id="COG1063">
    <property type="taxonomic scope" value="Bacteria"/>
</dbReference>
<dbReference type="RefSeq" id="WP_014808799.1">
    <property type="nucleotide sequence ID" value="NC_018025.1"/>
</dbReference>
<dbReference type="InterPro" id="IPR013149">
    <property type="entry name" value="ADH-like_C"/>
</dbReference>
<protein>
    <submittedName>
        <fullName evidence="7">Putative dehydrogenase</fullName>
    </submittedName>
</protein>
<dbReference type="HOGENOM" id="CLU_024115_0_0_7"/>
<keyword evidence="5" id="KW-0560">Oxidoreductase</keyword>
<dbReference type="EMBL" id="CP003360">
    <property type="protein sequence ID" value="AFM23643.1"/>
    <property type="molecule type" value="Genomic_DNA"/>
</dbReference>
<dbReference type="Gene3D" id="3.30.360.10">
    <property type="entry name" value="Dihydrodipicolinate Reductase, domain 2"/>
    <property type="match status" value="1"/>
</dbReference>
<dbReference type="GO" id="GO:0000166">
    <property type="term" value="F:nucleotide binding"/>
    <property type="evidence" value="ECO:0007669"/>
    <property type="project" value="InterPro"/>
</dbReference>
<evidence type="ECO:0000256" key="3">
    <source>
        <dbReference type="ARBA" id="ARBA00022723"/>
    </source>
</evidence>
<sequence length="722" mass="77995">MYKITQNIRNGAISVDTVPQPLVQAGHLLIANVASVISPGTEKALMELSQKSLIGKARQRPDQVRRVLEKIRNEGLFQTLAQVQEKLDEPMNMGYSSAGIVLAVGAGVQNFRPGDRVASNGPHAGVVCVPKNLCAMVPEKVPLDHAAFAVLGAIALQSIRLSEIKLGETVLVIGLGLIGQITVALLNAAGARVLAVDLDRTKCELASTKMGAEEARPDFKANDILDRTSGFGVDAVIISASTKSNDPIDLAAAAVRQKGRIVLTGVVGLELDRRPFYFKEAEFVVSCSYGPGRYDPFYETYGQDYPPAHVRWTEQRNIQAVLDLMAAGRLDVSPLISRRVPIENALEAYNSIRAESKSQLGILLTYPEAARCGQNNHTQALTTQSPPLGKIPIGCLGAGNFARLVLLPCICRIGDFHPKTLCSAGGTSAVHSGKKLGFDYATTDENTVLHDEEIQAVFIATQHDRHARQVLKAIEAGKDVFVEKPLALSIEDIIAIDDAIENCPGVKPLLMVGFNRRFSPAALAVREFFSRIAQPKTICIRFNAGPIPESHWSQHESIGGGRIVGEACHAIDLATFFAESPPCRVYAESIGGTNAPRITEDQCLITVKHVNGSVSSIAYLAGGDKAFPKERVEVFGGGQIAVIDDFREIIFCSNGKTKRQRSFSTDKGHRQEIESFAKALTEGTASPISWEELKTVSLAAILAVRSVHEGIPFEIPARFRES</sequence>
<name>I4C252_DESTA</name>
<comment type="cofactor">
    <cofactor evidence="1">
        <name>Zn(2+)</name>
        <dbReference type="ChEBI" id="CHEBI:29105"/>
    </cofactor>
</comment>
<evidence type="ECO:0000256" key="1">
    <source>
        <dbReference type="ARBA" id="ARBA00001947"/>
    </source>
</evidence>
<reference evidence="8" key="1">
    <citation type="submission" date="2012-06" db="EMBL/GenBank/DDBJ databases">
        <title>Complete sequence of chromosome of Desulfomonile tiedjei DSM 6799.</title>
        <authorList>
            <person name="Lucas S."/>
            <person name="Copeland A."/>
            <person name="Lapidus A."/>
            <person name="Glavina del Rio T."/>
            <person name="Dalin E."/>
            <person name="Tice H."/>
            <person name="Bruce D."/>
            <person name="Goodwin L."/>
            <person name="Pitluck S."/>
            <person name="Peters L."/>
            <person name="Ovchinnikova G."/>
            <person name="Zeytun A."/>
            <person name="Lu M."/>
            <person name="Kyrpides N."/>
            <person name="Mavromatis K."/>
            <person name="Ivanova N."/>
            <person name="Brettin T."/>
            <person name="Detter J.C."/>
            <person name="Han C."/>
            <person name="Larimer F."/>
            <person name="Land M."/>
            <person name="Hauser L."/>
            <person name="Markowitz V."/>
            <person name="Cheng J.-F."/>
            <person name="Hugenholtz P."/>
            <person name="Woyke T."/>
            <person name="Wu D."/>
            <person name="Spring S."/>
            <person name="Schroeder M."/>
            <person name="Brambilla E."/>
            <person name="Klenk H.-P."/>
            <person name="Eisen J.A."/>
        </authorList>
    </citation>
    <scope>NUCLEOTIDE SEQUENCE [LARGE SCALE GENOMIC DNA]</scope>
    <source>
        <strain evidence="8">ATCC 49306 / DSM 6799 / DCB-1</strain>
    </source>
</reference>
<dbReference type="GO" id="GO:0046872">
    <property type="term" value="F:metal ion binding"/>
    <property type="evidence" value="ECO:0007669"/>
    <property type="project" value="UniProtKB-KW"/>
</dbReference>
<keyword evidence="8" id="KW-1185">Reference proteome</keyword>
<keyword evidence="4" id="KW-0862">Zinc</keyword>
<dbReference type="OrthoDB" id="9782091at2"/>
<dbReference type="AlphaFoldDB" id="I4C252"/>
<dbReference type="InterPro" id="IPR000683">
    <property type="entry name" value="Gfo/Idh/MocA-like_OxRdtase_N"/>
</dbReference>
<evidence type="ECO:0000313" key="7">
    <source>
        <dbReference type="EMBL" id="AFM23643.1"/>
    </source>
</evidence>
<dbReference type="Pfam" id="PF22725">
    <property type="entry name" value="GFO_IDH_MocA_C3"/>
    <property type="match status" value="1"/>
</dbReference>
<organism evidence="7 8">
    <name type="scientific">Desulfomonile tiedjei (strain ATCC 49306 / DSM 6799 / DCB-1)</name>
    <dbReference type="NCBI Taxonomy" id="706587"/>
    <lineage>
        <taxon>Bacteria</taxon>
        <taxon>Pseudomonadati</taxon>
        <taxon>Thermodesulfobacteriota</taxon>
        <taxon>Desulfomonilia</taxon>
        <taxon>Desulfomonilales</taxon>
        <taxon>Desulfomonilaceae</taxon>
        <taxon>Desulfomonile</taxon>
    </lineage>
</organism>
<dbReference type="KEGG" id="dti:Desti_0924"/>
<evidence type="ECO:0000256" key="2">
    <source>
        <dbReference type="ARBA" id="ARBA00008072"/>
    </source>
</evidence>
<dbReference type="Proteomes" id="UP000006055">
    <property type="component" value="Chromosome"/>
</dbReference>
<comment type="similarity">
    <text evidence="2">Belongs to the zinc-containing alcohol dehydrogenase family.</text>
</comment>
<gene>
    <name evidence="7" type="ordered locus">Desti_0924</name>
</gene>
<dbReference type="SUPFAM" id="SSF55347">
    <property type="entry name" value="Glyceraldehyde-3-phosphate dehydrogenase-like, C-terminal domain"/>
    <property type="match status" value="1"/>
</dbReference>
<dbReference type="InterPro" id="IPR055170">
    <property type="entry name" value="GFO_IDH_MocA-like_dom"/>
</dbReference>
<dbReference type="Gene3D" id="3.90.180.10">
    <property type="entry name" value="Medium-chain alcohol dehydrogenases, catalytic domain"/>
    <property type="match status" value="2"/>
</dbReference>
<dbReference type="InterPro" id="IPR011032">
    <property type="entry name" value="GroES-like_sf"/>
</dbReference>
<evidence type="ECO:0000259" key="6">
    <source>
        <dbReference type="SMART" id="SM00829"/>
    </source>
</evidence>